<evidence type="ECO:0000256" key="1">
    <source>
        <dbReference type="SAM" id="MobiDB-lite"/>
    </source>
</evidence>
<comment type="caution">
    <text evidence="2">The sequence shown here is derived from an EMBL/GenBank/DDBJ whole genome shotgun (WGS) entry which is preliminary data.</text>
</comment>
<dbReference type="Proteomes" id="UP000237000">
    <property type="component" value="Unassembled WGS sequence"/>
</dbReference>
<keyword evidence="3" id="KW-1185">Reference proteome</keyword>
<accession>A0A2P5EN91</accession>
<gene>
    <name evidence="2" type="ORF">TorRG33x02_173190</name>
</gene>
<dbReference type="AlphaFoldDB" id="A0A2P5EN91"/>
<organism evidence="2 3">
    <name type="scientific">Trema orientale</name>
    <name type="common">Charcoal tree</name>
    <name type="synonym">Celtis orientalis</name>
    <dbReference type="NCBI Taxonomy" id="63057"/>
    <lineage>
        <taxon>Eukaryota</taxon>
        <taxon>Viridiplantae</taxon>
        <taxon>Streptophyta</taxon>
        <taxon>Embryophyta</taxon>
        <taxon>Tracheophyta</taxon>
        <taxon>Spermatophyta</taxon>
        <taxon>Magnoliopsida</taxon>
        <taxon>eudicotyledons</taxon>
        <taxon>Gunneridae</taxon>
        <taxon>Pentapetalae</taxon>
        <taxon>rosids</taxon>
        <taxon>fabids</taxon>
        <taxon>Rosales</taxon>
        <taxon>Cannabaceae</taxon>
        <taxon>Trema</taxon>
    </lineage>
</organism>
<proteinExistence type="predicted"/>
<name>A0A2P5EN91_TREOI</name>
<protein>
    <submittedName>
        <fullName evidence="2">Uncharacterized protein</fullName>
    </submittedName>
</protein>
<reference evidence="3" key="1">
    <citation type="submission" date="2016-06" db="EMBL/GenBank/DDBJ databases">
        <title>Parallel loss of symbiosis genes in relatives of nitrogen-fixing non-legume Parasponia.</title>
        <authorList>
            <person name="Van Velzen R."/>
            <person name="Holmer R."/>
            <person name="Bu F."/>
            <person name="Rutten L."/>
            <person name="Van Zeijl A."/>
            <person name="Liu W."/>
            <person name="Santuari L."/>
            <person name="Cao Q."/>
            <person name="Sharma T."/>
            <person name="Shen D."/>
            <person name="Roswanjaya Y."/>
            <person name="Wardhani T."/>
            <person name="Kalhor M.S."/>
            <person name="Jansen J."/>
            <person name="Van den Hoogen J."/>
            <person name="Gungor B."/>
            <person name="Hartog M."/>
            <person name="Hontelez J."/>
            <person name="Verver J."/>
            <person name="Yang W.-C."/>
            <person name="Schijlen E."/>
            <person name="Repin R."/>
            <person name="Schilthuizen M."/>
            <person name="Schranz E."/>
            <person name="Heidstra R."/>
            <person name="Miyata K."/>
            <person name="Fedorova E."/>
            <person name="Kohlen W."/>
            <person name="Bisseling T."/>
            <person name="Smit S."/>
            <person name="Geurts R."/>
        </authorList>
    </citation>
    <scope>NUCLEOTIDE SEQUENCE [LARGE SCALE GENOMIC DNA]</scope>
    <source>
        <strain evidence="3">cv. RG33-2</strain>
    </source>
</reference>
<evidence type="ECO:0000313" key="3">
    <source>
        <dbReference type="Proteomes" id="UP000237000"/>
    </source>
</evidence>
<evidence type="ECO:0000313" key="2">
    <source>
        <dbReference type="EMBL" id="PON86935.1"/>
    </source>
</evidence>
<sequence>MCLTPRDRPSHVASLNKSVRDRKNSPLYPSSLDTQFRDNPIFPRFLARQTLSEVVCSDRKWQTGMVFDHSAATCSNCGLVPYETSELVVGSIPTMSDREINASTVSRRLGLDATIKFFLLGNYGTSSWFSWDILLGISVSVRQGDQFFCALLISLLNVLQDIMYGCAGTSHNGVVYSPWPTLRNCMGN</sequence>
<dbReference type="InParanoid" id="A0A2P5EN91"/>
<dbReference type="EMBL" id="JXTC01000124">
    <property type="protein sequence ID" value="PON86935.1"/>
    <property type="molecule type" value="Genomic_DNA"/>
</dbReference>
<feature type="compositionally biased region" description="Basic and acidic residues" evidence="1">
    <location>
        <begin position="1"/>
        <end position="10"/>
    </location>
</feature>
<feature type="region of interest" description="Disordered" evidence="1">
    <location>
        <begin position="1"/>
        <end position="32"/>
    </location>
</feature>